<dbReference type="PANTHER" id="PTHR42911">
    <property type="entry name" value="MODULATOR OF FTSH PROTEASE HFLC"/>
    <property type="match status" value="1"/>
</dbReference>
<dbReference type="GO" id="GO:0016020">
    <property type="term" value="C:membrane"/>
    <property type="evidence" value="ECO:0007669"/>
    <property type="project" value="UniProtKB-SubCell"/>
</dbReference>
<keyword evidence="5" id="KW-1185">Reference proteome</keyword>
<evidence type="ECO:0000256" key="2">
    <source>
        <dbReference type="SAM" id="Phobius"/>
    </source>
</evidence>
<keyword evidence="2" id="KW-0812">Transmembrane</keyword>
<dbReference type="InterPro" id="IPR036013">
    <property type="entry name" value="Band_7/SPFH_dom_sf"/>
</dbReference>
<dbReference type="InterPro" id="IPR001107">
    <property type="entry name" value="Band_7"/>
</dbReference>
<evidence type="ECO:0000313" key="4">
    <source>
        <dbReference type="EMBL" id="RJT27669.1"/>
    </source>
</evidence>
<reference evidence="4 5" key="1">
    <citation type="submission" date="2018-09" db="EMBL/GenBank/DDBJ databases">
        <title>Draft genome sequence of Buttiauxella izardii CCUG 35510T.</title>
        <authorList>
            <person name="Salva-Serra F."/>
            <person name="Marathe N."/>
            <person name="Moore E."/>
            <person name="Stadler-Svensson L."/>
            <person name="Engstrom-Jakobsson H."/>
        </authorList>
    </citation>
    <scope>NUCLEOTIDE SEQUENCE [LARGE SCALE GENOMIC DNA]</scope>
    <source>
        <strain evidence="4 5">CCUG 35510</strain>
    </source>
</reference>
<dbReference type="SMART" id="SM00244">
    <property type="entry name" value="PHB"/>
    <property type="match status" value="1"/>
</dbReference>
<evidence type="ECO:0000259" key="3">
    <source>
        <dbReference type="SMART" id="SM00244"/>
    </source>
</evidence>
<comment type="caution">
    <text evidence="4">The sequence shown here is derived from an EMBL/GenBank/DDBJ whole genome shotgun (WGS) entry which is preliminary data.</text>
</comment>
<keyword evidence="2" id="KW-1133">Transmembrane helix</keyword>
<dbReference type="EMBL" id="QZWH01000003">
    <property type="protein sequence ID" value="RJT27669.1"/>
    <property type="molecule type" value="Genomic_DNA"/>
</dbReference>
<feature type="domain" description="Band 7" evidence="3">
    <location>
        <begin position="35"/>
        <end position="197"/>
    </location>
</feature>
<evidence type="ECO:0000256" key="1">
    <source>
        <dbReference type="ARBA" id="ARBA00004167"/>
    </source>
</evidence>
<accession>A0A3A5K4Y7</accession>
<dbReference type="Pfam" id="PF01145">
    <property type="entry name" value="Band_7"/>
    <property type="match status" value="1"/>
</dbReference>
<sequence length="301" mass="32891">MIKELIPNFQNENNSKTKIIAGSLAGIVILGALLGSWYTIDETERGVLLRNGAVIEAIEPGLSFKIPFIESVKIISVQSQVTVYDSLQAYSKDQQSATLKVSVSWHVPPSDVTKVYSQYQNVSSLNDRLISRQVPTQVENVFGGYTAVDAVQHRLQLVNDISNAIKKNVIGPIIIDSVQVENIDFSDAYEKAVEARMTAEVQVKTREQELATEQVQAQIRVTQAQAEADAQLANAKAEAEATRLRGQAEAEAIKARAEALASNQNLIELTKAERWNGVLPTTMLPTGTIPFIDTTPGKSSQ</sequence>
<proteinExistence type="predicted"/>
<gene>
    <name evidence="4" type="ORF">D6029_01740</name>
</gene>
<protein>
    <submittedName>
        <fullName evidence="4">Prohibitin family protein</fullName>
    </submittedName>
</protein>
<dbReference type="Proteomes" id="UP000276295">
    <property type="component" value="Unassembled WGS sequence"/>
</dbReference>
<keyword evidence="2" id="KW-0472">Membrane</keyword>
<dbReference type="PANTHER" id="PTHR42911:SF2">
    <property type="entry name" value="PROHIBITIN FAMILY PROTEIN"/>
    <property type="match status" value="1"/>
</dbReference>
<evidence type="ECO:0000313" key="5">
    <source>
        <dbReference type="Proteomes" id="UP000276295"/>
    </source>
</evidence>
<name>A0A3A5K4Y7_9ENTR</name>
<dbReference type="AlphaFoldDB" id="A0A3A5K4Y7"/>
<dbReference type="InterPro" id="IPR000163">
    <property type="entry name" value="Prohibitin"/>
</dbReference>
<dbReference type="Gene3D" id="3.30.479.30">
    <property type="entry name" value="Band 7 domain"/>
    <property type="match status" value="1"/>
</dbReference>
<comment type="subcellular location">
    <subcellularLocation>
        <location evidence="1">Membrane</location>
        <topology evidence="1">Single-pass membrane protein</topology>
    </subcellularLocation>
</comment>
<feature type="transmembrane region" description="Helical" evidence="2">
    <location>
        <begin position="20"/>
        <end position="40"/>
    </location>
</feature>
<dbReference type="CDD" id="cd03401">
    <property type="entry name" value="SPFH_prohibitin"/>
    <property type="match status" value="1"/>
</dbReference>
<dbReference type="OrthoDB" id="9812991at2"/>
<dbReference type="SUPFAM" id="SSF117892">
    <property type="entry name" value="Band 7/SPFH domain"/>
    <property type="match status" value="1"/>
</dbReference>
<dbReference type="RefSeq" id="WP_120063107.1">
    <property type="nucleotide sequence ID" value="NZ_QZWH01000003.1"/>
</dbReference>
<organism evidence="4 5">
    <name type="scientific">Buttiauxella izardii</name>
    <dbReference type="NCBI Taxonomy" id="82991"/>
    <lineage>
        <taxon>Bacteria</taxon>
        <taxon>Pseudomonadati</taxon>
        <taxon>Pseudomonadota</taxon>
        <taxon>Gammaproteobacteria</taxon>
        <taxon>Enterobacterales</taxon>
        <taxon>Enterobacteriaceae</taxon>
        <taxon>Buttiauxella</taxon>
    </lineage>
</organism>